<dbReference type="EMBL" id="JANSHE010006533">
    <property type="protein sequence ID" value="KAJ2966802.1"/>
    <property type="molecule type" value="Genomic_DNA"/>
</dbReference>
<reference evidence="1" key="1">
    <citation type="submission" date="2022-08" db="EMBL/GenBank/DDBJ databases">
        <title>Genome Sequence of Pycnoporus sanguineus.</title>
        <authorList>
            <person name="Buettner E."/>
        </authorList>
    </citation>
    <scope>NUCLEOTIDE SEQUENCE</scope>
    <source>
        <strain evidence="1">CG-C14</strain>
    </source>
</reference>
<evidence type="ECO:0000313" key="2">
    <source>
        <dbReference type="Proteomes" id="UP001144978"/>
    </source>
</evidence>
<keyword evidence="2" id="KW-1185">Reference proteome</keyword>
<name>A0ACC1MIG4_9APHY</name>
<sequence>MAANAQLVIILINPTQSPRPTLLIAYLPCIYPPPPLFNPETADALPAFCFSNDHCSLILSHLPLRCRPPRAPSGPVCVIPAHLSSAPELRPSKLDTRHRPPACAHPPVSHLKGPTPTAQRVSPSAMSPSPEGRLRQWPSYASRAAFWEPISLDGLRGS</sequence>
<organism evidence="1 2">
    <name type="scientific">Trametes sanguinea</name>
    <dbReference type="NCBI Taxonomy" id="158606"/>
    <lineage>
        <taxon>Eukaryota</taxon>
        <taxon>Fungi</taxon>
        <taxon>Dikarya</taxon>
        <taxon>Basidiomycota</taxon>
        <taxon>Agaricomycotina</taxon>
        <taxon>Agaricomycetes</taxon>
        <taxon>Polyporales</taxon>
        <taxon>Polyporaceae</taxon>
        <taxon>Trametes</taxon>
    </lineage>
</organism>
<proteinExistence type="predicted"/>
<accession>A0ACC1MIG4</accession>
<evidence type="ECO:0000313" key="1">
    <source>
        <dbReference type="EMBL" id="KAJ2966802.1"/>
    </source>
</evidence>
<gene>
    <name evidence="1" type="ORF">NUW54_g13701</name>
</gene>
<protein>
    <submittedName>
        <fullName evidence="1">Uncharacterized protein</fullName>
    </submittedName>
</protein>
<dbReference type="Proteomes" id="UP001144978">
    <property type="component" value="Unassembled WGS sequence"/>
</dbReference>
<comment type="caution">
    <text evidence="1">The sequence shown here is derived from an EMBL/GenBank/DDBJ whole genome shotgun (WGS) entry which is preliminary data.</text>
</comment>